<gene>
    <name evidence="2" type="ORF">N5B56_10165</name>
</gene>
<dbReference type="EMBL" id="JAODBU010000009">
    <property type="protein sequence ID" value="MCT7399444.1"/>
    <property type="molecule type" value="Genomic_DNA"/>
</dbReference>
<dbReference type="Pfam" id="PF06114">
    <property type="entry name" value="Peptidase_M78"/>
    <property type="match status" value="1"/>
</dbReference>
<name>A0ABT2M1P2_9FIRM</name>
<feature type="domain" description="IrrE N-terminal-like" evidence="1">
    <location>
        <begin position="34"/>
        <end position="97"/>
    </location>
</feature>
<dbReference type="InterPro" id="IPR010359">
    <property type="entry name" value="IrrE_HExxH"/>
</dbReference>
<dbReference type="Gene3D" id="1.10.10.2910">
    <property type="match status" value="1"/>
</dbReference>
<evidence type="ECO:0000313" key="2">
    <source>
        <dbReference type="EMBL" id="MCT7399444.1"/>
    </source>
</evidence>
<comment type="caution">
    <text evidence="2">The sequence shown here is derived from an EMBL/GenBank/DDBJ whole genome shotgun (WGS) entry which is preliminary data.</text>
</comment>
<dbReference type="RefSeq" id="WP_260978862.1">
    <property type="nucleotide sequence ID" value="NZ_JAODBU010000009.1"/>
</dbReference>
<protein>
    <submittedName>
        <fullName evidence="2">ImmA/IrrE family metallo-endopeptidase</fullName>
    </submittedName>
</protein>
<reference evidence="2" key="1">
    <citation type="submission" date="2022-09" db="EMBL/GenBank/DDBJ databases">
        <title>Eubacterium sp. LFL-14 isolated from human feces.</title>
        <authorList>
            <person name="Liu F."/>
        </authorList>
    </citation>
    <scope>NUCLEOTIDE SEQUENCE</scope>
    <source>
        <strain evidence="2">LFL-14</strain>
    </source>
</reference>
<organism evidence="2 3">
    <name type="scientific">Eubacterium album</name>
    <dbReference type="NCBI Taxonomy" id="2978477"/>
    <lineage>
        <taxon>Bacteria</taxon>
        <taxon>Bacillati</taxon>
        <taxon>Bacillota</taxon>
        <taxon>Clostridia</taxon>
        <taxon>Eubacteriales</taxon>
        <taxon>Eubacteriaceae</taxon>
        <taxon>Eubacterium</taxon>
    </lineage>
</organism>
<dbReference type="Proteomes" id="UP001431199">
    <property type="component" value="Unassembled WGS sequence"/>
</dbReference>
<keyword evidence="3" id="KW-1185">Reference proteome</keyword>
<sequence length="123" mass="14292">MQENRKREIRNAAYELRDKCVVSRYGIIDLLKECKRMGYKLLRYPMDDENLGFALKRDNDTVIYTNSSVRLSRENFTLAHEIGHVVLHFSSQSTFIDDNATINGKSKDEKNKKLITLQHAIDA</sequence>
<proteinExistence type="predicted"/>
<evidence type="ECO:0000259" key="1">
    <source>
        <dbReference type="Pfam" id="PF06114"/>
    </source>
</evidence>
<accession>A0ABT2M1P2</accession>
<evidence type="ECO:0000313" key="3">
    <source>
        <dbReference type="Proteomes" id="UP001431199"/>
    </source>
</evidence>